<protein>
    <submittedName>
        <fullName evidence="2">Uncharacterized protein</fullName>
    </submittedName>
</protein>
<feature type="compositionally biased region" description="Polar residues" evidence="1">
    <location>
        <begin position="58"/>
        <end position="75"/>
    </location>
</feature>
<dbReference type="EMBL" id="VOFY01000014">
    <property type="protein sequence ID" value="KAA8586147.1"/>
    <property type="molecule type" value="Genomic_DNA"/>
</dbReference>
<evidence type="ECO:0000313" key="2">
    <source>
        <dbReference type="EMBL" id="KAA8586147.1"/>
    </source>
</evidence>
<evidence type="ECO:0000313" key="3">
    <source>
        <dbReference type="Proteomes" id="UP000327493"/>
    </source>
</evidence>
<feature type="region of interest" description="Disordered" evidence="1">
    <location>
        <begin position="45"/>
        <end position="124"/>
    </location>
</feature>
<sequence>MSPGGAEEPADQNFPAGTPRTLPSSGLYPLVRHCVVGRKSLARAFLRRSRMSTRHSPSRSLTPTNANIPGSNQSLCPPLRRPIQLPSPHTHSQHRHEGREKHASGAEDLRPRPSPPVLCVDKTT</sequence>
<dbReference type="AlphaFoldDB" id="A0A5J5CWJ0"/>
<proteinExistence type="predicted"/>
<keyword evidence="3" id="KW-1185">Reference proteome</keyword>
<comment type="caution">
    <text evidence="2">The sequence shown here is derived from an EMBL/GenBank/DDBJ whole genome shotgun (WGS) entry which is preliminary data.</text>
</comment>
<name>A0A5J5CWJ0_9PERO</name>
<dbReference type="Proteomes" id="UP000327493">
    <property type="component" value="Chromosome 14"/>
</dbReference>
<organism evidence="2 3">
    <name type="scientific">Etheostoma spectabile</name>
    <name type="common">orangethroat darter</name>
    <dbReference type="NCBI Taxonomy" id="54343"/>
    <lineage>
        <taxon>Eukaryota</taxon>
        <taxon>Metazoa</taxon>
        <taxon>Chordata</taxon>
        <taxon>Craniata</taxon>
        <taxon>Vertebrata</taxon>
        <taxon>Euteleostomi</taxon>
        <taxon>Actinopterygii</taxon>
        <taxon>Neopterygii</taxon>
        <taxon>Teleostei</taxon>
        <taxon>Neoteleostei</taxon>
        <taxon>Acanthomorphata</taxon>
        <taxon>Eupercaria</taxon>
        <taxon>Perciformes</taxon>
        <taxon>Percoidei</taxon>
        <taxon>Percidae</taxon>
        <taxon>Etheostomatinae</taxon>
        <taxon>Etheostoma</taxon>
    </lineage>
</organism>
<reference evidence="2 3" key="1">
    <citation type="submission" date="2019-08" db="EMBL/GenBank/DDBJ databases">
        <title>A chromosome-level genome assembly, high-density linkage maps, and genome scans reveal the genomic architecture of hybrid incompatibilities underlying speciation via character displacement in darters (Percidae: Etheostominae).</title>
        <authorList>
            <person name="Moran R.L."/>
            <person name="Catchen J.M."/>
            <person name="Fuller R.C."/>
        </authorList>
    </citation>
    <scope>NUCLEOTIDE SEQUENCE [LARGE SCALE GENOMIC DNA]</scope>
    <source>
        <strain evidence="2">EspeVRDwgs_2016</strain>
        <tissue evidence="2">Muscle</tissue>
    </source>
</reference>
<accession>A0A5J5CWJ0</accession>
<evidence type="ECO:0000256" key="1">
    <source>
        <dbReference type="SAM" id="MobiDB-lite"/>
    </source>
</evidence>
<feature type="compositionally biased region" description="Basic residues" evidence="1">
    <location>
        <begin position="45"/>
        <end position="57"/>
    </location>
</feature>
<gene>
    <name evidence="2" type="ORF">FQN60_007716</name>
</gene>
<feature type="region of interest" description="Disordered" evidence="1">
    <location>
        <begin position="1"/>
        <end position="28"/>
    </location>
</feature>
<feature type="compositionally biased region" description="Basic and acidic residues" evidence="1">
    <location>
        <begin position="95"/>
        <end position="111"/>
    </location>
</feature>